<proteinExistence type="inferred from homology"/>
<evidence type="ECO:0000256" key="3">
    <source>
        <dbReference type="ARBA" id="ARBA00022679"/>
    </source>
</evidence>
<keyword evidence="5 7" id="KW-0694">RNA-binding</keyword>
<dbReference type="SUPFAM" id="SSF48013">
    <property type="entry name" value="NusB-like"/>
    <property type="match status" value="1"/>
</dbReference>
<dbReference type="CDD" id="cd02440">
    <property type="entry name" value="AdoMet_MTases"/>
    <property type="match status" value="1"/>
</dbReference>
<reference evidence="10 11" key="1">
    <citation type="submission" date="2018-11" db="EMBL/GenBank/DDBJ databases">
        <title>The genome draft of YIM 96095.</title>
        <authorList>
            <person name="Tang S.-K."/>
            <person name="Chunyu W.-X."/>
            <person name="Feng Y.-Z."/>
        </authorList>
    </citation>
    <scope>NUCLEOTIDE SEQUENCE [LARGE SCALE GENOMIC DNA]</scope>
    <source>
        <strain evidence="10 11">YIM 96095</strain>
    </source>
</reference>
<comment type="caution">
    <text evidence="10">The sequence shown here is derived from an EMBL/GenBank/DDBJ whole genome shotgun (WGS) entry which is preliminary data.</text>
</comment>
<evidence type="ECO:0000256" key="7">
    <source>
        <dbReference type="PROSITE-ProRule" id="PRU01023"/>
    </source>
</evidence>
<dbReference type="FunFam" id="3.40.50.150:FF:000257">
    <property type="entry name" value="16S rRNA methyltransferase"/>
    <property type="match status" value="1"/>
</dbReference>
<feature type="binding site" evidence="7">
    <location>
        <position position="320"/>
    </location>
    <ligand>
        <name>S-adenosyl-L-methionine</name>
        <dbReference type="ChEBI" id="CHEBI:59789"/>
    </ligand>
</feature>
<dbReference type="PANTHER" id="PTHR22807:SF53">
    <property type="entry name" value="RIBOSOMAL RNA SMALL SUBUNIT METHYLTRANSFERASE B-RELATED"/>
    <property type="match status" value="1"/>
</dbReference>
<evidence type="ECO:0000259" key="9">
    <source>
        <dbReference type="PROSITE" id="PS51686"/>
    </source>
</evidence>
<feature type="domain" description="SAM-dependent MTase RsmB/NOP-type" evidence="9">
    <location>
        <begin position="194"/>
        <end position="479"/>
    </location>
</feature>
<sequence>MPDHSRSGHRPARRDSKGGRGSPARGAGPDPARRVSYEVLRAVRERDAYANLLLPSMLRERKLTGRDAALATELSYGTLRHQGSYDAILDTCVDRSLSSVDPEVLVLLRLGAHQLLNTKIPPHAAVSATIALARRVIGTRRSRFANAVLRRVAARDLAEWLEIVAPDRDADVVGHLAVTHSHPRWAVEALAQALGEDPAGGLAETGRLLVAHNERPQVSVAAKPGRASVEDLVDSGAVRARYSPYGAYLPEGDPASLREVKQQRAVVQDEASQLVALALARVGIDGADSHWLDACAGPGGKAALLAGLAGQREARLLAAEAQQSRARLVAGAVRRSVRDAGRTVVADSTRPPWREGSFDRVLVDAPCTGLGALRRRPEARWRRDADSVAELVPLQRSLLERAIEATRPGGVVGYVTCSPHLAETRGVVTEVLAGRGDVTVLRAADYLDAVPDIAVGDYVQFWPHRHGTDAMFLALLRRRAD</sequence>
<evidence type="ECO:0000256" key="1">
    <source>
        <dbReference type="ARBA" id="ARBA00007494"/>
    </source>
</evidence>
<keyword evidence="3 7" id="KW-0808">Transferase</keyword>
<dbReference type="Gene3D" id="3.40.50.150">
    <property type="entry name" value="Vaccinia Virus protein VP39"/>
    <property type="match status" value="1"/>
</dbReference>
<dbReference type="GO" id="GO:0008173">
    <property type="term" value="F:RNA methyltransferase activity"/>
    <property type="evidence" value="ECO:0007669"/>
    <property type="project" value="InterPro"/>
</dbReference>
<evidence type="ECO:0000256" key="6">
    <source>
        <dbReference type="ARBA" id="ARBA00059465"/>
    </source>
</evidence>
<feature type="binding site" evidence="7">
    <location>
        <begin position="295"/>
        <end position="301"/>
    </location>
    <ligand>
        <name>S-adenosyl-L-methionine</name>
        <dbReference type="ChEBI" id="CHEBI:59789"/>
    </ligand>
</feature>
<dbReference type="InterPro" id="IPR006027">
    <property type="entry name" value="NusB_RsmB_TIM44"/>
</dbReference>
<comment type="similarity">
    <text evidence="1 7">Belongs to the class I-like SAM-binding methyltransferase superfamily. RsmB/NOP family.</text>
</comment>
<keyword evidence="2 7" id="KW-0489">Methyltransferase</keyword>
<protein>
    <submittedName>
        <fullName evidence="10">rRNA cytosine-C5-methyltransferase</fullName>
    </submittedName>
</protein>
<dbReference type="OrthoDB" id="9810297at2"/>
<dbReference type="PROSITE" id="PS51686">
    <property type="entry name" value="SAM_MT_RSMB_NOP"/>
    <property type="match status" value="1"/>
</dbReference>
<keyword evidence="11" id="KW-1185">Reference proteome</keyword>
<dbReference type="Pfam" id="PF01189">
    <property type="entry name" value="Methyltr_RsmB-F"/>
    <property type="match status" value="1"/>
</dbReference>
<dbReference type="EMBL" id="RJMB01000003">
    <property type="protein sequence ID" value="RNL86415.1"/>
    <property type="molecule type" value="Genomic_DNA"/>
</dbReference>
<dbReference type="InterPro" id="IPR018314">
    <property type="entry name" value="RsmB/NOL1/NOP2-like_CS"/>
</dbReference>
<dbReference type="PROSITE" id="PS01153">
    <property type="entry name" value="NOL1_NOP2_SUN"/>
    <property type="match status" value="1"/>
</dbReference>
<evidence type="ECO:0000256" key="8">
    <source>
        <dbReference type="SAM" id="MobiDB-lite"/>
    </source>
</evidence>
<dbReference type="AlphaFoldDB" id="A0A3N0EEX8"/>
<dbReference type="PANTHER" id="PTHR22807">
    <property type="entry name" value="NOP2 YEAST -RELATED NOL1/NOP2/FMU SUN DOMAIN-CONTAINING"/>
    <property type="match status" value="1"/>
</dbReference>
<feature type="binding site" evidence="7">
    <location>
        <position position="364"/>
    </location>
    <ligand>
        <name>S-adenosyl-L-methionine</name>
        <dbReference type="ChEBI" id="CHEBI:59789"/>
    </ligand>
</feature>
<dbReference type="RefSeq" id="WP_123199941.1">
    <property type="nucleotide sequence ID" value="NZ_RJMB01000003.1"/>
</dbReference>
<dbReference type="Pfam" id="PF01029">
    <property type="entry name" value="NusB"/>
    <property type="match status" value="1"/>
</dbReference>
<dbReference type="GO" id="GO:0003723">
    <property type="term" value="F:RNA binding"/>
    <property type="evidence" value="ECO:0007669"/>
    <property type="project" value="UniProtKB-UniRule"/>
</dbReference>
<dbReference type="InterPro" id="IPR029063">
    <property type="entry name" value="SAM-dependent_MTases_sf"/>
</dbReference>
<evidence type="ECO:0000313" key="10">
    <source>
        <dbReference type="EMBL" id="RNL86415.1"/>
    </source>
</evidence>
<dbReference type="InterPro" id="IPR001678">
    <property type="entry name" value="MeTrfase_RsmB-F_NOP2_dom"/>
</dbReference>
<feature type="binding site" evidence="7">
    <location>
        <position position="347"/>
    </location>
    <ligand>
        <name>S-adenosyl-L-methionine</name>
        <dbReference type="ChEBI" id="CHEBI:59789"/>
    </ligand>
</feature>
<feature type="active site" description="Nucleophile" evidence="7">
    <location>
        <position position="417"/>
    </location>
</feature>
<dbReference type="GO" id="GO:0001510">
    <property type="term" value="P:RNA methylation"/>
    <property type="evidence" value="ECO:0007669"/>
    <property type="project" value="InterPro"/>
</dbReference>
<comment type="function">
    <text evidence="6">May act as RNA methyltransferase.</text>
</comment>
<gene>
    <name evidence="10" type="ORF">EFW17_04185</name>
</gene>
<dbReference type="GO" id="GO:0006355">
    <property type="term" value="P:regulation of DNA-templated transcription"/>
    <property type="evidence" value="ECO:0007669"/>
    <property type="project" value="InterPro"/>
</dbReference>
<feature type="region of interest" description="Disordered" evidence="8">
    <location>
        <begin position="1"/>
        <end position="33"/>
    </location>
</feature>
<dbReference type="Proteomes" id="UP000269198">
    <property type="component" value="Unassembled WGS sequence"/>
</dbReference>
<keyword evidence="4 7" id="KW-0949">S-adenosyl-L-methionine</keyword>
<name>A0A3N0EEX8_9ACTN</name>
<dbReference type="InterPro" id="IPR035926">
    <property type="entry name" value="NusB-like_sf"/>
</dbReference>
<dbReference type="InterPro" id="IPR049560">
    <property type="entry name" value="MeTrfase_RsmB-F_NOP2_cat"/>
</dbReference>
<evidence type="ECO:0000256" key="4">
    <source>
        <dbReference type="ARBA" id="ARBA00022691"/>
    </source>
</evidence>
<dbReference type="Gene3D" id="1.10.940.10">
    <property type="entry name" value="NusB-like"/>
    <property type="match status" value="1"/>
</dbReference>
<organism evidence="10 11">
    <name type="scientific">Halostreptopolyspora alba</name>
    <dbReference type="NCBI Taxonomy" id="2487137"/>
    <lineage>
        <taxon>Bacteria</taxon>
        <taxon>Bacillati</taxon>
        <taxon>Actinomycetota</taxon>
        <taxon>Actinomycetes</taxon>
        <taxon>Streptosporangiales</taxon>
        <taxon>Nocardiopsidaceae</taxon>
        <taxon>Halostreptopolyspora</taxon>
    </lineage>
</organism>
<dbReference type="PRINTS" id="PR02008">
    <property type="entry name" value="RCMTFAMILY"/>
</dbReference>
<dbReference type="InterPro" id="IPR023267">
    <property type="entry name" value="RCMT"/>
</dbReference>
<evidence type="ECO:0000256" key="2">
    <source>
        <dbReference type="ARBA" id="ARBA00022603"/>
    </source>
</evidence>
<accession>A0A3N0EEX8</accession>
<dbReference type="SUPFAM" id="SSF53335">
    <property type="entry name" value="S-adenosyl-L-methionine-dependent methyltransferases"/>
    <property type="match status" value="1"/>
</dbReference>
<evidence type="ECO:0000313" key="11">
    <source>
        <dbReference type="Proteomes" id="UP000269198"/>
    </source>
</evidence>
<evidence type="ECO:0000256" key="5">
    <source>
        <dbReference type="ARBA" id="ARBA00022884"/>
    </source>
</evidence>